<dbReference type="Pfam" id="PF04230">
    <property type="entry name" value="PS_pyruv_trans"/>
    <property type="match status" value="1"/>
</dbReference>
<dbReference type="Pfam" id="PF13692">
    <property type="entry name" value="Glyco_trans_1_4"/>
    <property type="match status" value="1"/>
</dbReference>
<protein>
    <recommendedName>
        <fullName evidence="3">Polysaccharide pyruvyl transferase domain-containing protein</fullName>
    </recommendedName>
</protein>
<organism evidence="4 5">
    <name type="scientific">Microbacterium gilvum</name>
    <dbReference type="NCBI Taxonomy" id="1336204"/>
    <lineage>
        <taxon>Bacteria</taxon>
        <taxon>Bacillati</taxon>
        <taxon>Actinomycetota</taxon>
        <taxon>Actinomycetes</taxon>
        <taxon>Micrococcales</taxon>
        <taxon>Microbacteriaceae</taxon>
        <taxon>Microbacterium</taxon>
    </lineage>
</organism>
<reference evidence="5" key="1">
    <citation type="journal article" date="2019" name="Int. J. Syst. Evol. Microbiol.">
        <title>The Global Catalogue of Microorganisms (GCM) 10K type strain sequencing project: providing services to taxonomists for standard genome sequencing and annotation.</title>
        <authorList>
            <consortium name="The Broad Institute Genomics Platform"/>
            <consortium name="The Broad Institute Genome Sequencing Center for Infectious Disease"/>
            <person name="Wu L."/>
            <person name="Ma J."/>
        </authorList>
    </citation>
    <scope>NUCLEOTIDE SEQUENCE [LARGE SCALE GENOMIC DNA]</scope>
    <source>
        <strain evidence="5">JCM 18537</strain>
    </source>
</reference>
<evidence type="ECO:0000313" key="5">
    <source>
        <dbReference type="Proteomes" id="UP001501645"/>
    </source>
</evidence>
<name>A0ABP9AC29_9MICO</name>
<dbReference type="Gene3D" id="3.40.50.2000">
    <property type="entry name" value="Glycogen Phosphorylase B"/>
    <property type="match status" value="1"/>
</dbReference>
<dbReference type="SUPFAM" id="SSF53756">
    <property type="entry name" value="UDP-Glycosyltransferase/glycogen phosphorylase"/>
    <property type="match status" value="1"/>
</dbReference>
<accession>A0ABP9AC29</accession>
<dbReference type="PANTHER" id="PTHR12526">
    <property type="entry name" value="GLYCOSYLTRANSFERASE"/>
    <property type="match status" value="1"/>
</dbReference>
<evidence type="ECO:0000256" key="1">
    <source>
        <dbReference type="ARBA" id="ARBA00022676"/>
    </source>
</evidence>
<evidence type="ECO:0000313" key="4">
    <source>
        <dbReference type="EMBL" id="GAA4776999.1"/>
    </source>
</evidence>
<sequence>MLSPLGDGRLLACASRMAIAGKLATDTRGTPMTDTTVRVLESVAAPGPTIKYIDQVVRHAPADIKFLYFSWWRALLGRYDVLHIHWPEFLMRSRTPWARRVQRILFRALLLRLRLARTPVVRTLHNLEPHERGDEVEVRLLAKLDTLTTARVLINGADTGKLSSRDRVVLHGDYREQFSEIQKSESVPGRLLFFGRIEPYKSVPELIEAFEISAEPGSELRVVGKPTESTRQQIESRVERWGRADASVTTRLEHISDAEMVAEMTSAEAIVLPYREMHNSGVLLVALSLGRPVIAPRSAANDAIAREVGPGWVVSYDGDFDSAALSRALSELRQTNRAVPDLNARDWRTVAAGYAEVFRAEALATGRKARVQIFVNVGGQRDNIGDSLLRRAYLDALRGCGDIHAYTGPDSGYNSGLGLRDTDHSYESPAAWLLMAFLSGLRHRGTVFAANTGEVVGTDVEYRKGRWQEPLSLLLKIRGGRTLLAGVSVRPGSSIDQTSLRTLSRRAAFATWRDTWTRDAFGVGEVQPDWAFALGGAADDDGSDRDVLAIAMRGDRPLPGDAWVSDVREVISATQARPVVVVQVRRDAERARELAALFDADIMDWPVSDDHSVQEARVRELYRSSVAVISDRIHALIVGLTEGAVPLGFSTGSPEKVTRSLSTVVSTPFFARPGEGQRIWLDALRSRSTTLDDLEQARGQLAQVRARIDETIAR</sequence>
<dbReference type="EMBL" id="BAABKO010000004">
    <property type="protein sequence ID" value="GAA4776999.1"/>
    <property type="molecule type" value="Genomic_DNA"/>
</dbReference>
<proteinExistence type="predicted"/>
<evidence type="ECO:0000259" key="3">
    <source>
        <dbReference type="Pfam" id="PF04230"/>
    </source>
</evidence>
<comment type="caution">
    <text evidence="4">The sequence shown here is derived from an EMBL/GenBank/DDBJ whole genome shotgun (WGS) entry which is preliminary data.</text>
</comment>
<gene>
    <name evidence="4" type="ORF">GCM10023351_22150</name>
</gene>
<keyword evidence="2" id="KW-0808">Transferase</keyword>
<dbReference type="Proteomes" id="UP001501645">
    <property type="component" value="Unassembled WGS sequence"/>
</dbReference>
<evidence type="ECO:0000256" key="2">
    <source>
        <dbReference type="ARBA" id="ARBA00022679"/>
    </source>
</evidence>
<feature type="domain" description="Polysaccharide pyruvyl transferase" evidence="3">
    <location>
        <begin position="383"/>
        <end position="650"/>
    </location>
</feature>
<dbReference type="InterPro" id="IPR007345">
    <property type="entry name" value="Polysacch_pyruvyl_Trfase"/>
</dbReference>
<keyword evidence="5" id="KW-1185">Reference proteome</keyword>
<keyword evidence="1" id="KW-0328">Glycosyltransferase</keyword>
<dbReference type="PANTHER" id="PTHR12526:SF510">
    <property type="entry name" value="D-INOSITOL 3-PHOSPHATE GLYCOSYLTRANSFERASE"/>
    <property type="match status" value="1"/>
</dbReference>